<sequence length="561" mass="62369">YFALKMSFCNGGVQCDIPAEHVVDADMNGIGVVLSFVITSAISVIVAVMAVLKRGIPKQQYMRVDEKVLYWIGVRKPANESPSNLGYQSLLLALSDQMLAVGLCYLIAMYAQVCKVSLYSFYIGAQLGYLSSTVHLCTLLVLKSYFRNHPKQALLRGGLMMLFLGLLVATLILEFITLSEPRDRLFLCGLHYPVLPRLGSMGVRCFSIAVMLVFVYWNAFRSIKLDNSLRYELENNTSKNTILRWIYSGGQRKVDFQKYLGHEEKDKRQRNRKKAAILEQSPEFLETFTMVTPLIVAEMAASVLFELLVAIFSFSIALYTLVIGVFYQGADVKPLLTASFGQIMPMLLLIVIALTAVEVGTIKNFRRIEIEIEIKKRPALLHNTTRGGPGPESNDVLSSRVQSFNLQNSMTGVTEDVSLQNPPKTYGTSLLPMAAASHSQPDLSGTAGFGTRVDSMTRWMTPRRTTTIELEEGGRSLLHAADSTLDLLDIALRSAKGITYAAICLVLFLLAGYFVACFLFYQYVVPATAGVFIIGGIFDLLRGVRGVHRIRSERLQKEIQI</sequence>
<feature type="transmembrane region" description="Helical" evidence="1">
    <location>
        <begin position="527"/>
        <end position="544"/>
    </location>
</feature>
<keyword evidence="1" id="KW-0472">Membrane</keyword>
<proteinExistence type="predicted"/>
<feature type="transmembrane region" description="Helical" evidence="1">
    <location>
        <begin position="30"/>
        <end position="52"/>
    </location>
</feature>
<feature type="non-terminal residue" evidence="2">
    <location>
        <position position="1"/>
    </location>
</feature>
<evidence type="ECO:0000313" key="3">
    <source>
        <dbReference type="Proteomes" id="UP000321331"/>
    </source>
</evidence>
<organism evidence="2 3">
    <name type="scientific">Fusarium oxysporum f. sp. cubense</name>
    <dbReference type="NCBI Taxonomy" id="61366"/>
    <lineage>
        <taxon>Eukaryota</taxon>
        <taxon>Fungi</taxon>
        <taxon>Dikarya</taxon>
        <taxon>Ascomycota</taxon>
        <taxon>Pezizomycotina</taxon>
        <taxon>Sordariomycetes</taxon>
        <taxon>Hypocreomycetidae</taxon>
        <taxon>Hypocreales</taxon>
        <taxon>Nectriaceae</taxon>
        <taxon>Fusarium</taxon>
        <taxon>Fusarium oxysporum species complex</taxon>
    </lineage>
</organism>
<evidence type="ECO:0000256" key="1">
    <source>
        <dbReference type="SAM" id="Phobius"/>
    </source>
</evidence>
<dbReference type="PANTHER" id="PTHR37577">
    <property type="entry name" value="INTEGRAL MEMBRANE PROTEIN"/>
    <property type="match status" value="1"/>
</dbReference>
<evidence type="ECO:0000313" key="2">
    <source>
        <dbReference type="EMBL" id="TXC10438.1"/>
    </source>
</evidence>
<feature type="transmembrane region" description="Helical" evidence="1">
    <location>
        <begin position="498"/>
        <end position="521"/>
    </location>
</feature>
<protein>
    <submittedName>
        <fullName evidence="2">Uncharacterized protein</fullName>
    </submittedName>
</protein>
<feature type="transmembrane region" description="Helical" evidence="1">
    <location>
        <begin position="90"/>
        <end position="113"/>
    </location>
</feature>
<feature type="transmembrane region" description="Helical" evidence="1">
    <location>
        <begin position="154"/>
        <end position="178"/>
    </location>
</feature>
<gene>
    <name evidence="2" type="ORF">FocTR4_00005281</name>
</gene>
<dbReference type="InterPro" id="IPR053018">
    <property type="entry name" value="Elsinochrome_Biosynth-Asso"/>
</dbReference>
<dbReference type="EMBL" id="VMNF01000004">
    <property type="protein sequence ID" value="TXC10438.1"/>
    <property type="molecule type" value="Genomic_DNA"/>
</dbReference>
<comment type="caution">
    <text evidence="2">The sequence shown here is derived from an EMBL/GenBank/DDBJ whole genome shotgun (WGS) entry which is preliminary data.</text>
</comment>
<dbReference type="PANTHER" id="PTHR37577:SF1">
    <property type="entry name" value="INTEGRAL MEMBRANE PROTEIN"/>
    <property type="match status" value="1"/>
</dbReference>
<feature type="transmembrane region" description="Helical" evidence="1">
    <location>
        <begin position="339"/>
        <end position="357"/>
    </location>
</feature>
<accession>A0A5C6TK03</accession>
<feature type="transmembrane region" description="Helical" evidence="1">
    <location>
        <begin position="303"/>
        <end position="327"/>
    </location>
</feature>
<keyword evidence="1" id="KW-1133">Transmembrane helix</keyword>
<name>A0A5C6TK03_FUSOC</name>
<dbReference type="Proteomes" id="UP000321331">
    <property type="component" value="Unassembled WGS sequence"/>
</dbReference>
<dbReference type="AlphaFoldDB" id="A0A5C6TK03"/>
<reference evidence="2 3" key="1">
    <citation type="submission" date="2019-07" db="EMBL/GenBank/DDBJ databases">
        <title>The First High-Quality Draft Genome Sequence of the Causal Agent of the Current Panama Disease Epidemic.</title>
        <authorList>
            <person name="Warmington R.J."/>
            <person name="Kay W."/>
            <person name="Jeffries A."/>
            <person name="Bebber D."/>
            <person name="Moore K."/>
            <person name="Studholme D.J."/>
        </authorList>
    </citation>
    <scope>NUCLEOTIDE SEQUENCE [LARGE SCALE GENOMIC DNA]</scope>
    <source>
        <strain evidence="2 3">TR4</strain>
    </source>
</reference>
<feature type="transmembrane region" description="Helical" evidence="1">
    <location>
        <begin position="198"/>
        <end position="220"/>
    </location>
</feature>
<keyword evidence="1" id="KW-0812">Transmembrane</keyword>
<feature type="transmembrane region" description="Helical" evidence="1">
    <location>
        <begin position="119"/>
        <end position="142"/>
    </location>
</feature>